<comment type="catalytic activity">
    <reaction evidence="9">
        <text>shikimate + NADP(+) = 3-dehydroshikimate + NADPH + H(+)</text>
        <dbReference type="Rhea" id="RHEA:17737"/>
        <dbReference type="ChEBI" id="CHEBI:15378"/>
        <dbReference type="ChEBI" id="CHEBI:16630"/>
        <dbReference type="ChEBI" id="CHEBI:36208"/>
        <dbReference type="ChEBI" id="CHEBI:57783"/>
        <dbReference type="ChEBI" id="CHEBI:58349"/>
        <dbReference type="EC" id="1.1.1.25"/>
    </reaction>
</comment>
<feature type="domain" description="SDH C-terminal" evidence="11">
    <location>
        <begin position="272"/>
        <end position="301"/>
    </location>
</feature>
<evidence type="ECO:0000313" key="13">
    <source>
        <dbReference type="Proteomes" id="UP000006562"/>
    </source>
</evidence>
<accession>A0A9P1JET6</accession>
<keyword evidence="2 9" id="KW-0028">Amino-acid biosynthesis</keyword>
<comment type="catalytic activity">
    <reaction evidence="6">
        <text>L-quinate + NAD(+) = 3-dehydroquinate + NADH + H(+)</text>
        <dbReference type="Rhea" id="RHEA:22364"/>
        <dbReference type="ChEBI" id="CHEBI:15378"/>
        <dbReference type="ChEBI" id="CHEBI:29751"/>
        <dbReference type="ChEBI" id="CHEBI:32364"/>
        <dbReference type="ChEBI" id="CHEBI:57540"/>
        <dbReference type="ChEBI" id="CHEBI:57945"/>
        <dbReference type="EC" id="1.1.1.24"/>
    </reaction>
</comment>
<keyword evidence="4 9" id="KW-0560">Oxidoreductase</keyword>
<dbReference type="FunFam" id="3.40.50.10860:FF:000004">
    <property type="entry name" value="Quinate/shikimate dehydrogenase"/>
    <property type="match status" value="1"/>
</dbReference>
<evidence type="ECO:0000256" key="5">
    <source>
        <dbReference type="ARBA" id="ARBA00023141"/>
    </source>
</evidence>
<dbReference type="CDD" id="cd01065">
    <property type="entry name" value="NAD_bind_Shikimate_DH"/>
    <property type="match status" value="1"/>
</dbReference>
<evidence type="ECO:0000256" key="8">
    <source>
        <dbReference type="ARBA" id="ARBA00060613"/>
    </source>
</evidence>
<dbReference type="Proteomes" id="UP000006562">
    <property type="component" value="Chromosome"/>
</dbReference>
<dbReference type="InterPro" id="IPR041121">
    <property type="entry name" value="SDH_C"/>
</dbReference>
<dbReference type="InterPro" id="IPR022893">
    <property type="entry name" value="Shikimate_DH_fam"/>
</dbReference>
<comment type="caution">
    <text evidence="9">Lacks conserved residue(s) required for the propagation of feature annotation.</text>
</comment>
<feature type="binding site" evidence="9">
    <location>
        <position position="81"/>
    </location>
    <ligand>
        <name>shikimate</name>
        <dbReference type="ChEBI" id="CHEBI:36208"/>
    </ligand>
</feature>
<dbReference type="Gene3D" id="3.40.50.10860">
    <property type="entry name" value="Leucine Dehydrogenase, chain A, domain 1"/>
    <property type="match status" value="1"/>
</dbReference>
<feature type="domain" description="Shikimate dehydrogenase substrate binding N-terminal" evidence="10">
    <location>
        <begin position="26"/>
        <end position="108"/>
    </location>
</feature>
<dbReference type="KEGG" id="bao:BAMF_0755"/>
<evidence type="ECO:0000313" key="12">
    <source>
        <dbReference type="EMBL" id="CBI41881.1"/>
    </source>
</evidence>
<dbReference type="SUPFAM" id="SSF53223">
    <property type="entry name" value="Aminoacid dehydrogenase-like, N-terminal domain"/>
    <property type="match status" value="1"/>
</dbReference>
<organism evidence="12 13">
    <name type="scientific">Bacillus amyloliquefaciens (strain ATCC 23350 / DSM 7 / BCRC 11601 / CCUG 28519 / NBRC 15535 / NRRL B-14393 / F)</name>
    <dbReference type="NCBI Taxonomy" id="692420"/>
    <lineage>
        <taxon>Bacteria</taxon>
        <taxon>Bacillati</taxon>
        <taxon>Bacillota</taxon>
        <taxon>Bacilli</taxon>
        <taxon>Bacillales</taxon>
        <taxon>Bacillaceae</taxon>
        <taxon>Bacillus</taxon>
        <taxon>Bacillus amyloliquefaciens group</taxon>
    </lineage>
</organism>
<reference evidence="13" key="2">
    <citation type="journal article" date="2011" name="J. Biotechnol.">
        <title>Genome sequence of B. amyloliquefaciens type strain DSM7(T) reveals differences to plant-associated B. amyloliquefaciens FZB42.</title>
        <authorList>
            <person name="Ruckert C."/>
            <person name="Blom J."/>
            <person name="Chen X."/>
            <person name="Reva O."/>
            <person name="Borriss R."/>
        </authorList>
    </citation>
    <scope>NUCLEOTIDE SEQUENCE [LARGE SCALE GENOMIC DNA]</scope>
    <source>
        <strain evidence="13">DSM 7</strain>
    </source>
</reference>
<dbReference type="GO" id="GO:0008652">
    <property type="term" value="P:amino acid biosynthetic process"/>
    <property type="evidence" value="ECO:0007669"/>
    <property type="project" value="UniProtKB-KW"/>
</dbReference>
<dbReference type="SUPFAM" id="SSF51735">
    <property type="entry name" value="NAD(P)-binding Rossmann-fold domains"/>
    <property type="match status" value="1"/>
</dbReference>
<evidence type="ECO:0000256" key="9">
    <source>
        <dbReference type="HAMAP-Rule" id="MF_00222"/>
    </source>
</evidence>
<feature type="binding site" evidence="9">
    <location>
        <position position="97"/>
    </location>
    <ligand>
        <name>NADP(+)</name>
        <dbReference type="ChEBI" id="CHEBI:58349"/>
    </ligand>
</feature>
<dbReference type="InterPro" id="IPR013708">
    <property type="entry name" value="Shikimate_DH-bd_N"/>
</dbReference>
<comment type="similarity">
    <text evidence="9">Belongs to the shikimate dehydrogenase family.</text>
</comment>
<feature type="binding site" evidence="9">
    <location>
        <position position="121"/>
    </location>
    <ligand>
        <name>shikimate</name>
        <dbReference type="ChEBI" id="CHEBI:36208"/>
    </ligand>
</feature>
<name>A0A9P1JET6_BACAS</name>
<sequence>MNGLTEEYIMKKDLGRINGKTQLIGLFATPIGHSLSPAMHNLAFKKLGLNYAYLAFEVGNEQLEDVVTGMRALNVRGFNVSMPNKMKILPYLDELADSAKFTGAVNTVVNENGTLIGHSTDGMGYVRNLKEHGIDITGKKMTLVGSGGAATPIAIQSALEGLGEISIFARNDAFFEKAEENVRIINEEMKGSSCKANIFPLEDQDALRAEIATSDIFTNGTGVGMKPLEGLSVIEDTSMLRPDLIVTDVVYNPVTSKLLEQAQEAGCKTINGLGMMLWQGAMAFEYWTGREMPVQYIKEQMFE</sequence>
<feature type="binding site" evidence="9">
    <location>
        <position position="251"/>
    </location>
    <ligand>
        <name>shikimate</name>
        <dbReference type="ChEBI" id="CHEBI:36208"/>
    </ligand>
</feature>
<dbReference type="EMBL" id="FN597644">
    <property type="protein sequence ID" value="CBI41881.1"/>
    <property type="molecule type" value="Genomic_DNA"/>
</dbReference>
<reference evidence="12 13" key="1">
    <citation type="journal article" date="2011" name="Int. J. Syst. Evol. Microbiol.">
        <title>Relationship of Bacillus amyloliquefaciens clades associated with strains DSM 7T and FZB42T: a proposal for Bacillus amyloliquefaciens subsp. amyloliquefaciens subsp. nov. and Bacillus amyloliquefaciens subsp. plantarum subsp. nov. based on complete genome sequence comparisons.</title>
        <authorList>
            <person name="Borriss R."/>
            <person name="Chen X.H."/>
            <person name="Rueckert C."/>
            <person name="Blom J."/>
            <person name="Becker A."/>
            <person name="Baumgarth B."/>
            <person name="Fan B."/>
            <person name="Pukall R."/>
            <person name="Schumann P."/>
            <person name="Sproer C."/>
            <person name="Junge H."/>
            <person name="Vater J."/>
            <person name="Puhler A."/>
            <person name="Klenk H.P."/>
        </authorList>
    </citation>
    <scope>NUCLEOTIDE SEQUENCE [LARGE SCALE GENOMIC DNA]</scope>
    <source>
        <strain evidence="13">DSM 7</strain>
    </source>
</reference>
<dbReference type="GO" id="GO:0004764">
    <property type="term" value="F:shikimate 3-dehydrogenase (NADP+) activity"/>
    <property type="evidence" value="ECO:0007669"/>
    <property type="project" value="UniProtKB-UniRule"/>
</dbReference>
<dbReference type="InterPro" id="IPR046346">
    <property type="entry name" value="Aminoacid_DH-like_N_sf"/>
</dbReference>
<evidence type="ECO:0000256" key="1">
    <source>
        <dbReference type="ARBA" id="ARBA00004871"/>
    </source>
</evidence>
<keyword evidence="13" id="KW-1185">Reference proteome</keyword>
<feature type="binding site" evidence="9">
    <location>
        <position position="249"/>
    </location>
    <ligand>
        <name>NADP(+)</name>
        <dbReference type="ChEBI" id="CHEBI:58349"/>
    </ligand>
</feature>
<comment type="pathway">
    <text evidence="1 9">Metabolic intermediate biosynthesis; chorismate biosynthesis; chorismate from D-erythrose 4-phosphate and phosphoenolpyruvate: step 4/7.</text>
</comment>
<dbReference type="GO" id="GO:0030266">
    <property type="term" value="F:quinate 3-dehydrogenase (NAD+) activity"/>
    <property type="evidence" value="ECO:0007669"/>
    <property type="project" value="UniProtKB-EC"/>
</dbReference>
<comment type="function">
    <text evidence="9">Involved in the biosynthesis of the chorismate, which leads to the biosynthesis of aromatic amino acids. Catalyzes the reversible NADPH linked reduction of 3-dehydroshikimate (DHSA) to yield shikimate (SA).</text>
</comment>
<comment type="catalytic activity">
    <reaction evidence="7">
        <text>shikimate + NAD(+) = 3-dehydroshikimate + NADH + H(+)</text>
        <dbReference type="Rhea" id="RHEA:17741"/>
        <dbReference type="ChEBI" id="CHEBI:15378"/>
        <dbReference type="ChEBI" id="CHEBI:16630"/>
        <dbReference type="ChEBI" id="CHEBI:36208"/>
        <dbReference type="ChEBI" id="CHEBI:57540"/>
        <dbReference type="ChEBI" id="CHEBI:57945"/>
    </reaction>
</comment>
<evidence type="ECO:0000256" key="3">
    <source>
        <dbReference type="ARBA" id="ARBA00022857"/>
    </source>
</evidence>
<evidence type="ECO:0000256" key="6">
    <source>
        <dbReference type="ARBA" id="ARBA00051639"/>
    </source>
</evidence>
<dbReference type="Pfam" id="PF08501">
    <property type="entry name" value="Shikimate_dh_N"/>
    <property type="match status" value="1"/>
</dbReference>
<proteinExistence type="inferred from homology"/>
<feature type="binding site" evidence="9">
    <location>
        <position position="106"/>
    </location>
    <ligand>
        <name>shikimate</name>
        <dbReference type="ChEBI" id="CHEBI:36208"/>
    </ligand>
</feature>
<dbReference type="AlphaFoldDB" id="A0A9P1JET6"/>
<feature type="binding site" evidence="9">
    <location>
        <position position="272"/>
    </location>
    <ligand>
        <name>NADP(+)</name>
        <dbReference type="ChEBI" id="CHEBI:58349"/>
    </ligand>
</feature>
<dbReference type="GO" id="GO:0009423">
    <property type="term" value="P:chorismate biosynthetic process"/>
    <property type="evidence" value="ECO:0007669"/>
    <property type="project" value="UniProtKB-UniRule"/>
</dbReference>
<keyword evidence="3 9" id="KW-0521">NADP</keyword>
<evidence type="ECO:0000256" key="4">
    <source>
        <dbReference type="ARBA" id="ARBA00023002"/>
    </source>
</evidence>
<dbReference type="PANTHER" id="PTHR21089:SF1">
    <property type="entry name" value="BIFUNCTIONAL 3-DEHYDROQUINATE DEHYDRATASE_SHIKIMATE DEHYDROGENASE, CHLOROPLASTIC"/>
    <property type="match status" value="1"/>
</dbReference>
<evidence type="ECO:0000259" key="11">
    <source>
        <dbReference type="Pfam" id="PF18317"/>
    </source>
</evidence>
<feature type="active site" description="Proton acceptor" evidence="9">
    <location>
        <position position="85"/>
    </location>
</feature>
<dbReference type="NCBIfam" id="NF001313">
    <property type="entry name" value="PRK00258.2-1"/>
    <property type="match status" value="1"/>
</dbReference>
<dbReference type="Gene3D" id="3.40.50.720">
    <property type="entry name" value="NAD(P)-binding Rossmann-like Domain"/>
    <property type="match status" value="1"/>
</dbReference>
<evidence type="ECO:0000256" key="7">
    <source>
        <dbReference type="ARBA" id="ARBA00052329"/>
    </source>
</evidence>
<dbReference type="PANTHER" id="PTHR21089">
    <property type="entry name" value="SHIKIMATE DEHYDROGENASE"/>
    <property type="match status" value="1"/>
</dbReference>
<feature type="binding site" evidence="9">
    <location>
        <position position="279"/>
    </location>
    <ligand>
        <name>shikimate</name>
        <dbReference type="ChEBI" id="CHEBI:36208"/>
    </ligand>
</feature>
<comment type="subunit">
    <text evidence="9">Homodimer.</text>
</comment>
<evidence type="ECO:0000259" key="10">
    <source>
        <dbReference type="Pfam" id="PF08501"/>
    </source>
</evidence>
<comment type="pathway">
    <text evidence="8">Aromatic compound metabolism; 3,4-dihydroxybenzoate biosynthesis; 3-dehydroquinate from D-quinate (NAD(+) route).</text>
</comment>
<dbReference type="GO" id="GO:0019632">
    <property type="term" value="P:shikimate metabolic process"/>
    <property type="evidence" value="ECO:0007669"/>
    <property type="project" value="InterPro"/>
</dbReference>
<dbReference type="GO" id="GO:0009073">
    <property type="term" value="P:aromatic amino acid family biosynthetic process"/>
    <property type="evidence" value="ECO:0007669"/>
    <property type="project" value="UniProtKB-KW"/>
</dbReference>
<gene>
    <name evidence="12" type="primary">RBAM_008070</name>
    <name evidence="9" type="synonym">aroE</name>
    <name evidence="12" type="ordered locus">BAMF_0755</name>
</gene>
<feature type="binding site" evidence="9">
    <location>
        <begin position="34"/>
        <end position="36"/>
    </location>
    <ligand>
        <name>shikimate</name>
        <dbReference type="ChEBI" id="CHEBI:36208"/>
    </ligand>
</feature>
<dbReference type="EC" id="1.1.1.25" evidence="9"/>
<dbReference type="InterPro" id="IPR011342">
    <property type="entry name" value="Shikimate_DH"/>
</dbReference>
<dbReference type="Pfam" id="PF18317">
    <property type="entry name" value="SDH_C"/>
    <property type="match status" value="1"/>
</dbReference>
<dbReference type="HAMAP" id="MF_00222">
    <property type="entry name" value="Shikimate_DH_AroE"/>
    <property type="match status" value="1"/>
</dbReference>
<dbReference type="GO" id="GO:0050661">
    <property type="term" value="F:NADP binding"/>
    <property type="evidence" value="ECO:0007669"/>
    <property type="project" value="InterPro"/>
</dbReference>
<dbReference type="InterPro" id="IPR036291">
    <property type="entry name" value="NAD(P)-bd_dom_sf"/>
</dbReference>
<keyword evidence="5 9" id="KW-0057">Aromatic amino acid biosynthesis</keyword>
<evidence type="ECO:0000256" key="2">
    <source>
        <dbReference type="ARBA" id="ARBA00022605"/>
    </source>
</evidence>
<dbReference type="NCBIfam" id="TIGR00507">
    <property type="entry name" value="aroE"/>
    <property type="match status" value="1"/>
</dbReference>
<feature type="binding site" evidence="9">
    <location>
        <begin position="145"/>
        <end position="149"/>
    </location>
    <ligand>
        <name>NADP(+)</name>
        <dbReference type="ChEBI" id="CHEBI:58349"/>
    </ligand>
</feature>
<protein>
    <recommendedName>
        <fullName evidence="9">Shikimate dehydrogenase (NADP(+))</fullName>
        <shortName evidence="9">SDH</shortName>
        <ecNumber evidence="9">1.1.1.25</ecNumber>
    </recommendedName>
</protein>
<dbReference type="FunFam" id="3.40.50.720:FF:000086">
    <property type="entry name" value="Quinate/shikimate dehydrogenase"/>
    <property type="match status" value="1"/>
</dbReference>